<dbReference type="SUPFAM" id="SSF52540">
    <property type="entry name" value="P-loop containing nucleoside triphosphate hydrolases"/>
    <property type="match status" value="1"/>
</dbReference>
<dbReference type="PANTHER" id="PTHR43681:SF1">
    <property type="entry name" value="SARCALUMENIN"/>
    <property type="match status" value="1"/>
</dbReference>
<reference evidence="5" key="1">
    <citation type="submission" date="2015-09" db="EMBL/GenBank/DDBJ databases">
        <authorList>
            <consortium name="Pathogen Informatics"/>
        </authorList>
    </citation>
    <scope>NUCLEOTIDE SEQUENCE [LARGE SCALE GENOMIC DNA]</scope>
    <source>
        <strain evidence="5">Lake Konstanz</strain>
    </source>
</reference>
<dbReference type="Pfam" id="PF00350">
    <property type="entry name" value="Dynamin_N"/>
    <property type="match status" value="1"/>
</dbReference>
<dbReference type="Proteomes" id="UP000051952">
    <property type="component" value="Unassembled WGS sequence"/>
</dbReference>
<evidence type="ECO:0000259" key="3">
    <source>
        <dbReference type="Pfam" id="PF00350"/>
    </source>
</evidence>
<keyword evidence="5" id="KW-1185">Reference proteome</keyword>
<feature type="transmembrane region" description="Helical" evidence="2">
    <location>
        <begin position="385"/>
        <end position="404"/>
    </location>
</feature>
<dbReference type="OrthoDB" id="1716625at2759"/>
<protein>
    <submittedName>
        <fullName evidence="4">Dynamin, putative</fullName>
    </submittedName>
</protein>
<dbReference type="AlphaFoldDB" id="A0A0S4IRJ8"/>
<dbReference type="EMBL" id="CYKH01000202">
    <property type="protein sequence ID" value="CUE83139.1"/>
    <property type="molecule type" value="Genomic_DNA"/>
</dbReference>
<sequence>MLRRHAFLLCSSSTLASSTKVKVEAHIDRIHSELLRPSDSFGHTPKSTYAMPMVMLLGNHSAGKSTFINHLLGIEEQETGVAPTDDGFTVIMRGDIHLDTDGPSAVSSPQHQFGDLAQYGPAFVNRFRLKTRALPASSQFPNGMMIVDTPGMIDTPVHVQDRTTLEGQGRGYDFLAVTRWFAQRSDEILLMFDPANPGTTGETLDVLTKSLTGFEHKLSIIMNKVDIFDKVTDFARTYGTICWNLSKVIPMKDIPRIYTTFTPVLPQPGKQLSSSSSATTTNASSSSSAQQQQGRSAVGVPLHEMDRARREVLEVVLKAPLRRLDNLITELEEATKRVLLSGQVSTKLSRKFRARRSAVYGGIALTSVVLPIGMGSVFFTFDPTLIVLSSFVSVLLASGAFLLGKRHLTEYEKKLLATVDITVDELFPGKLKTAEVRQRWETSVKPALLEYLEHSNAVDKTQSGAVANLPTMSQRTMRKLESVSASDVPNLRTDVSAYKKDLLSSPSTGGSWKR</sequence>
<evidence type="ECO:0000256" key="2">
    <source>
        <dbReference type="SAM" id="Phobius"/>
    </source>
</evidence>
<accession>A0A0S4IRJ8</accession>
<feature type="domain" description="Dynamin N-terminal" evidence="3">
    <location>
        <begin position="54"/>
        <end position="206"/>
    </location>
</feature>
<feature type="transmembrane region" description="Helical" evidence="2">
    <location>
        <begin position="357"/>
        <end position="379"/>
    </location>
</feature>
<keyword evidence="2" id="KW-1133">Transmembrane helix</keyword>
<proteinExistence type="predicted"/>
<dbReference type="VEuPathDB" id="TriTrypDB:BSAL_56690"/>
<feature type="region of interest" description="Disordered" evidence="1">
    <location>
        <begin position="268"/>
        <end position="298"/>
    </location>
</feature>
<dbReference type="PANTHER" id="PTHR43681">
    <property type="entry name" value="TRANSMEMBRANE GTPASE FZO"/>
    <property type="match status" value="1"/>
</dbReference>
<dbReference type="Gene3D" id="3.40.50.300">
    <property type="entry name" value="P-loop containing nucleotide triphosphate hydrolases"/>
    <property type="match status" value="1"/>
</dbReference>
<dbReference type="InterPro" id="IPR027417">
    <property type="entry name" value="P-loop_NTPase"/>
</dbReference>
<feature type="compositionally biased region" description="Low complexity" evidence="1">
    <location>
        <begin position="273"/>
        <end position="293"/>
    </location>
</feature>
<evidence type="ECO:0000313" key="5">
    <source>
        <dbReference type="Proteomes" id="UP000051952"/>
    </source>
</evidence>
<evidence type="ECO:0000256" key="1">
    <source>
        <dbReference type="SAM" id="MobiDB-lite"/>
    </source>
</evidence>
<evidence type="ECO:0000313" key="4">
    <source>
        <dbReference type="EMBL" id="CUE83139.1"/>
    </source>
</evidence>
<keyword evidence="2" id="KW-0812">Transmembrane</keyword>
<keyword evidence="2" id="KW-0472">Membrane</keyword>
<name>A0A0S4IRJ8_BODSA</name>
<gene>
    <name evidence="4" type="ORF">BSAL_56690</name>
</gene>
<dbReference type="InterPro" id="IPR051943">
    <property type="entry name" value="TRAFAC_Dynamin-like_GTPase"/>
</dbReference>
<dbReference type="InterPro" id="IPR045063">
    <property type="entry name" value="Dynamin_N"/>
</dbReference>
<dbReference type="OMA" id="SFVTHFK"/>
<organism evidence="4 5">
    <name type="scientific">Bodo saltans</name>
    <name type="common">Flagellated protozoan</name>
    <dbReference type="NCBI Taxonomy" id="75058"/>
    <lineage>
        <taxon>Eukaryota</taxon>
        <taxon>Discoba</taxon>
        <taxon>Euglenozoa</taxon>
        <taxon>Kinetoplastea</taxon>
        <taxon>Metakinetoplastina</taxon>
        <taxon>Eubodonida</taxon>
        <taxon>Bodonidae</taxon>
        <taxon>Bodo</taxon>
    </lineage>
</organism>